<dbReference type="InterPro" id="IPR038177">
    <property type="entry name" value="IAT_beta_sf"/>
</dbReference>
<evidence type="ECO:0000256" key="2">
    <source>
        <dbReference type="SAM" id="MobiDB-lite"/>
    </source>
</evidence>
<protein>
    <submittedName>
        <fullName evidence="4">Putative invasin</fullName>
    </submittedName>
</protein>
<dbReference type="Gene3D" id="2.40.160.160">
    <property type="entry name" value="Inverse autotransporter, beta-domain"/>
    <property type="match status" value="1"/>
</dbReference>
<dbReference type="Pfam" id="PF01476">
    <property type="entry name" value="LysM"/>
    <property type="match status" value="1"/>
</dbReference>
<dbReference type="AlphaFoldDB" id="A0A2D0KFQ5"/>
<evidence type="ECO:0000256" key="1">
    <source>
        <dbReference type="ARBA" id="ARBA00010116"/>
    </source>
</evidence>
<dbReference type="InterPro" id="IPR008541">
    <property type="entry name" value="InvE_AD"/>
</dbReference>
<feature type="region of interest" description="Disordered" evidence="2">
    <location>
        <begin position="772"/>
        <end position="797"/>
    </location>
</feature>
<accession>A0A2D0KFQ5</accession>
<dbReference type="GO" id="GO:0007155">
    <property type="term" value="P:cell adhesion"/>
    <property type="evidence" value="ECO:0007669"/>
    <property type="project" value="InterPro"/>
</dbReference>
<evidence type="ECO:0000259" key="3">
    <source>
        <dbReference type="PROSITE" id="PS51782"/>
    </source>
</evidence>
<dbReference type="Pfam" id="PF05688">
    <property type="entry name" value="BIg21"/>
    <property type="match status" value="1"/>
</dbReference>
<dbReference type="SUPFAM" id="SSF49373">
    <property type="entry name" value="Invasin/intimin cell-adhesion fragments"/>
    <property type="match status" value="1"/>
</dbReference>
<dbReference type="CDD" id="cd00118">
    <property type="entry name" value="LysM"/>
    <property type="match status" value="1"/>
</dbReference>
<feature type="compositionally biased region" description="Polar residues" evidence="2">
    <location>
        <begin position="772"/>
        <end position="783"/>
    </location>
</feature>
<comment type="similarity">
    <text evidence="1">Belongs to the intimin/invasin family.</text>
</comment>
<feature type="compositionally biased region" description="Polar residues" evidence="2">
    <location>
        <begin position="164"/>
        <end position="178"/>
    </location>
</feature>
<comment type="caution">
    <text evidence="4">The sequence shown here is derived from an EMBL/GenBank/DDBJ whole genome shotgun (WGS) entry which is preliminary data.</text>
</comment>
<dbReference type="PROSITE" id="PS51782">
    <property type="entry name" value="LYSM"/>
    <property type="match status" value="1"/>
</dbReference>
<evidence type="ECO:0000313" key="4">
    <source>
        <dbReference type="EMBL" id="PHM62155.1"/>
    </source>
</evidence>
<dbReference type="PANTHER" id="PTHR39576">
    <property type="entry name" value="ATTACHING AND EFFACING PROTEIN HOMOLOG-RELATED-RELATED"/>
    <property type="match status" value="1"/>
</dbReference>
<dbReference type="InterPro" id="IPR024519">
    <property type="entry name" value="IAT_beta"/>
</dbReference>
<dbReference type="InterPro" id="IPR003535">
    <property type="entry name" value="Intimin/invasin_bac"/>
</dbReference>
<feature type="region of interest" description="Disordered" evidence="2">
    <location>
        <begin position="151"/>
        <end position="179"/>
    </location>
</feature>
<dbReference type="EMBL" id="NJAK01000001">
    <property type="protein sequence ID" value="PHM62155.1"/>
    <property type="molecule type" value="Genomic_DNA"/>
</dbReference>
<dbReference type="InterPro" id="IPR015217">
    <property type="entry name" value="Invasin_dom_3"/>
</dbReference>
<dbReference type="SMART" id="SM00257">
    <property type="entry name" value="LysM"/>
    <property type="match status" value="1"/>
</dbReference>
<dbReference type="InterPro" id="IPR008542">
    <property type="entry name" value="BIg21"/>
</dbReference>
<dbReference type="PANTHER" id="PTHR39576:SF2">
    <property type="entry name" value="ATTACHING AND EFFACING PROTEIN HOMOLOG-RELATED"/>
    <property type="match status" value="1"/>
</dbReference>
<dbReference type="Pfam" id="PF05689">
    <property type="entry name" value="InvE_AD"/>
    <property type="match status" value="1"/>
</dbReference>
<dbReference type="Gene3D" id="2.60.40.10">
    <property type="entry name" value="Immunoglobulins"/>
    <property type="match status" value="1"/>
</dbReference>
<dbReference type="PRINTS" id="PR01369">
    <property type="entry name" value="INTIMIN"/>
</dbReference>
<dbReference type="InterPro" id="IPR018392">
    <property type="entry name" value="LysM"/>
</dbReference>
<dbReference type="GO" id="GO:0009279">
    <property type="term" value="C:cell outer membrane"/>
    <property type="evidence" value="ECO:0007669"/>
    <property type="project" value="TreeGrafter"/>
</dbReference>
<dbReference type="Pfam" id="PF09134">
    <property type="entry name" value="Invasin_D3"/>
    <property type="match status" value="1"/>
</dbReference>
<dbReference type="Gene3D" id="3.10.350.10">
    <property type="entry name" value="LysM domain"/>
    <property type="match status" value="1"/>
</dbReference>
<organism evidence="4 5">
    <name type="scientific">Xenorhabdus ishibashii</name>
    <dbReference type="NCBI Taxonomy" id="1034471"/>
    <lineage>
        <taxon>Bacteria</taxon>
        <taxon>Pseudomonadati</taxon>
        <taxon>Pseudomonadota</taxon>
        <taxon>Gammaproteobacteria</taxon>
        <taxon>Enterobacterales</taxon>
        <taxon>Morganellaceae</taxon>
        <taxon>Xenorhabdus</taxon>
    </lineage>
</organism>
<dbReference type="InterPro" id="IPR013783">
    <property type="entry name" value="Ig-like_fold"/>
</dbReference>
<dbReference type="InterPro" id="IPR036779">
    <property type="entry name" value="LysM_dom_sf"/>
</dbReference>
<sequence>MDKFTVGYRLVFFYCYRFIAMNKKSDKPWLPHQQYLVKRVAWVNIMTQLAFPVAGAFTPAIAAAKTHFAFQNIKWDLPTEPYILKSGETVSIVAKRYGLTVYDLKKINQLHTFNQPFFTLGVGSEISVPKPRNNKFLPFNYPSANFSSLERSSSEQPALKPSLSDKTSISESKVSMTDESAAITDDNTRHLAEISSRVGQLLTGNNMKNNVEGQLNSLVIGKANQKIQNWLGRYGTTRVQLNMDNHGHLNDSQFDMLLPLYDNYHQMIFTQFGLRHIDKRNTANIGFGQRHFFDDWMLGYNAFFDHDITGNNSRLGLGAEYARNYLKLAANGYIRLSNWKESRLLTDYDERPANGFDLRIQGYLPSLPQLGGKLMYEQYFGDEVGLMSQDHRQKNPVALTFGIDYTPVPLLTFGVDRRQGMSGGGETQFNIALNYEIGTPWAKQLDPDAVTFKRSLQGSRYDLVDRNNQIVLEYRKREVISLTIDNLIIGHAKENKPLHISVNSKYEFKDIKWDATDFFANGGNIQHQGGTHYLLTLPKYQSPGNNTYTVGATAYDERGNVSKRAEMKVQVLPTAVSANKSTFSTKDKELLADGHATTLLTLMLKDKNDNPIRVIASDIKLLSSGLSGNGSDPKIDQMKEVRPGVYESRLTAGEKTGVLKITPEVEGVIIEPVEIMFVHPEAPIVTNLTLVGKLEIGQTLSATYIFNANHGDETDKSIYVWGNKGNTDITKGHTITESGKIPGYTLTLSDAGRVKEIAVRAKNAMDRIGNTQSVDTSMSTDQGNHTHDGGEGGTVRGLADDMTITVSTDKVKNHEPIILKIKTLNHEQPAQNVAVKVNAIKAVNRQNATEKITALLKGQSGTYQGFTDDQGVLSIAVTDPSGPGVKTTLSISADGPAASQTKDVIFTVATSPDVSVANFWGHMADTVVAENGVVFERPRLQAELMINHLFAEDTYTESGEIWPRRHAIGAAWYCKKTHNKLPTKEDLMALYRAHPNNAMHDQLGWPEHRSYRSATIGKDEKGRDEHYAVNIDEGFEHVINDEVFDYVICKE</sequence>
<gene>
    <name evidence="4" type="ORF">Xish_01323</name>
</gene>
<reference evidence="4 5" key="1">
    <citation type="journal article" date="2017" name="Nat. Microbiol.">
        <title>Natural product diversity associated with the nematode symbionts Photorhabdus and Xenorhabdus.</title>
        <authorList>
            <person name="Tobias N.J."/>
            <person name="Wolff H."/>
            <person name="Djahanschiri B."/>
            <person name="Grundmann F."/>
            <person name="Kronenwerth M."/>
            <person name="Shi Y.M."/>
            <person name="Simonyi S."/>
            <person name="Grun P."/>
            <person name="Shapiro-Ilan D."/>
            <person name="Pidot S.J."/>
            <person name="Stinear T.P."/>
            <person name="Ebersberger I."/>
            <person name="Bode H.B."/>
        </authorList>
    </citation>
    <scope>NUCLEOTIDE SEQUENCE [LARGE SCALE GENOMIC DNA]</scope>
    <source>
        <strain evidence="4 5">DSM 22670</strain>
    </source>
</reference>
<proteinExistence type="inferred from homology"/>
<name>A0A2D0KFQ5_9GAMM</name>
<dbReference type="InterPro" id="IPR008964">
    <property type="entry name" value="Invasin/intimin_cell_adhesion"/>
</dbReference>
<dbReference type="InterPro" id="IPR051715">
    <property type="entry name" value="Intimin-Invasin_domain"/>
</dbReference>
<dbReference type="Proteomes" id="UP000222168">
    <property type="component" value="Unassembled WGS sequence"/>
</dbReference>
<feature type="domain" description="LysM" evidence="3">
    <location>
        <begin position="80"/>
        <end position="128"/>
    </location>
</feature>
<dbReference type="FunFam" id="2.40.160.160:FF:000001">
    <property type="entry name" value="Intimin-like inverse autotransporter SinH"/>
    <property type="match status" value="1"/>
</dbReference>
<dbReference type="Pfam" id="PF11924">
    <property type="entry name" value="IAT_beta"/>
    <property type="match status" value="1"/>
</dbReference>
<keyword evidence="5" id="KW-1185">Reference proteome</keyword>
<evidence type="ECO:0000313" key="5">
    <source>
        <dbReference type="Proteomes" id="UP000222168"/>
    </source>
</evidence>